<feature type="domain" description="Major facilitator superfamily (MFS) profile" evidence="8">
    <location>
        <begin position="1"/>
        <end position="431"/>
    </location>
</feature>
<comment type="subcellular location">
    <subcellularLocation>
        <location evidence="1">Membrane</location>
        <topology evidence="1">Multi-pass membrane protein</topology>
    </subcellularLocation>
</comment>
<feature type="transmembrane region" description="Helical" evidence="7">
    <location>
        <begin position="24"/>
        <end position="45"/>
    </location>
</feature>
<evidence type="ECO:0000256" key="4">
    <source>
        <dbReference type="ARBA" id="ARBA00022989"/>
    </source>
</evidence>
<dbReference type="PRINTS" id="PR00342">
    <property type="entry name" value="RHESUSRHD"/>
</dbReference>
<protein>
    <recommendedName>
        <fullName evidence="8">Major facilitator superfamily (MFS) profile domain-containing protein</fullName>
    </recommendedName>
</protein>
<evidence type="ECO:0000313" key="10">
    <source>
        <dbReference type="Proteomes" id="UP000664169"/>
    </source>
</evidence>
<reference evidence="9" key="1">
    <citation type="submission" date="2021-03" db="EMBL/GenBank/DDBJ databases">
        <authorList>
            <person name="Tagirdzhanova G."/>
        </authorList>
    </citation>
    <scope>NUCLEOTIDE SEQUENCE</scope>
</reference>
<evidence type="ECO:0000256" key="5">
    <source>
        <dbReference type="ARBA" id="ARBA00023136"/>
    </source>
</evidence>
<dbReference type="OrthoDB" id="2213137at2759"/>
<feature type="transmembrane region" description="Helical" evidence="7">
    <location>
        <begin position="146"/>
        <end position="165"/>
    </location>
</feature>
<dbReference type="Pfam" id="PF07690">
    <property type="entry name" value="MFS_1"/>
    <property type="match status" value="1"/>
</dbReference>
<evidence type="ECO:0000256" key="7">
    <source>
        <dbReference type="SAM" id="Phobius"/>
    </source>
</evidence>
<dbReference type="Gene3D" id="1.20.1250.20">
    <property type="entry name" value="MFS general substrate transporter like domains"/>
    <property type="match status" value="2"/>
</dbReference>
<evidence type="ECO:0000256" key="1">
    <source>
        <dbReference type="ARBA" id="ARBA00004141"/>
    </source>
</evidence>
<dbReference type="GO" id="GO:0022857">
    <property type="term" value="F:transmembrane transporter activity"/>
    <property type="evidence" value="ECO:0007669"/>
    <property type="project" value="InterPro"/>
</dbReference>
<name>A0A8H3IKM7_9LECA</name>
<feature type="transmembrane region" description="Helical" evidence="7">
    <location>
        <begin position="113"/>
        <end position="134"/>
    </location>
</feature>
<evidence type="ECO:0000259" key="8">
    <source>
        <dbReference type="PROSITE" id="PS50850"/>
    </source>
</evidence>
<feature type="transmembrane region" description="Helical" evidence="7">
    <location>
        <begin position="81"/>
        <end position="101"/>
    </location>
</feature>
<dbReference type="Proteomes" id="UP000664169">
    <property type="component" value="Unassembled WGS sequence"/>
</dbReference>
<accession>A0A8H3IKM7</accession>
<dbReference type="GO" id="GO:0005886">
    <property type="term" value="C:plasma membrane"/>
    <property type="evidence" value="ECO:0007669"/>
    <property type="project" value="InterPro"/>
</dbReference>
<gene>
    <name evidence="9" type="ORF">GOMPHAMPRED_003616</name>
</gene>
<keyword evidence="3 7" id="KW-0812">Transmembrane</keyword>
<dbReference type="SUPFAM" id="SSF103473">
    <property type="entry name" value="MFS general substrate transporter"/>
    <property type="match status" value="1"/>
</dbReference>
<keyword evidence="4 7" id="KW-1133">Transmembrane helix</keyword>
<feature type="transmembrane region" description="Helical" evidence="7">
    <location>
        <begin position="231"/>
        <end position="252"/>
    </location>
</feature>
<evidence type="ECO:0000256" key="3">
    <source>
        <dbReference type="ARBA" id="ARBA00022692"/>
    </source>
</evidence>
<dbReference type="InterPro" id="IPR036259">
    <property type="entry name" value="MFS_trans_sf"/>
</dbReference>
<dbReference type="InterPro" id="IPR011701">
    <property type="entry name" value="MFS"/>
</dbReference>
<dbReference type="InterPro" id="IPR050327">
    <property type="entry name" value="Proton-linked_MCT"/>
</dbReference>
<keyword evidence="5 7" id="KW-0472">Membrane</keyword>
<feature type="transmembrane region" description="Helical" evidence="7">
    <location>
        <begin position="406"/>
        <end position="429"/>
    </location>
</feature>
<feature type="region of interest" description="Disordered" evidence="6">
    <location>
        <begin position="262"/>
        <end position="284"/>
    </location>
</feature>
<feature type="transmembrane region" description="Helical" evidence="7">
    <location>
        <begin position="361"/>
        <end position="386"/>
    </location>
</feature>
<dbReference type="PANTHER" id="PTHR11360:SF156">
    <property type="entry name" value="MONOCARBOXYLATE TRANSPORTER, PUTATIVE (AFU_ORTHOLOGUE AFUA_4G14260)-RELATED"/>
    <property type="match status" value="1"/>
</dbReference>
<dbReference type="PROSITE" id="PS50850">
    <property type="entry name" value="MFS"/>
    <property type="match status" value="1"/>
</dbReference>
<proteinExistence type="inferred from homology"/>
<sequence length="441" mass="46869">MSYGIFQDFYNSSWSFNGNQSSTGVIGTTFNGIVYISMPLLFAALAKRYASRRKSAALAGSALTCLSYLLAAFSTDAWQLIATQGMLSAIGSGLIYAACTLSLGEWFSTGNRALAYGLTLSSKNIVGSACPFLLQYLLMHHGYKTTLLIWSALTLLTSLAAILLMPSSTPHSPTSTTNHHPSPSIPWHFLKHRTFYIYSLAILLQSSGYGLPQTYLTTYAHSTGALNPTSATLLLTLFNLPGILSSSFFGWLSDIHDKFSSQQQQHTARRTTTSSSSSSSAPSLRSALTTPISTTLLSSLSTSLSAFLLWGLAPRSNLALLVLFSVIFGFFAGGYSGTWAGVVSEMEGEAAAHNESLDSGVVYGLLNGARGLGYVVGGLVGLALLAAGQEKSDSLVSGGNGYATEYWAVILFTGISTVFGGAGVFIGGGKMWRKMRVMMDF</sequence>
<dbReference type="InterPro" id="IPR002229">
    <property type="entry name" value="RhesusRHD"/>
</dbReference>
<feature type="transmembrane region" description="Helical" evidence="7">
    <location>
        <begin position="195"/>
        <end position="211"/>
    </location>
</feature>
<evidence type="ECO:0000256" key="2">
    <source>
        <dbReference type="ARBA" id="ARBA00006727"/>
    </source>
</evidence>
<feature type="transmembrane region" description="Helical" evidence="7">
    <location>
        <begin position="57"/>
        <end position="75"/>
    </location>
</feature>
<dbReference type="AlphaFoldDB" id="A0A8H3IKM7"/>
<evidence type="ECO:0000313" key="9">
    <source>
        <dbReference type="EMBL" id="CAF9924385.1"/>
    </source>
</evidence>
<keyword evidence="10" id="KW-1185">Reference proteome</keyword>
<feature type="transmembrane region" description="Helical" evidence="7">
    <location>
        <begin position="318"/>
        <end position="340"/>
    </location>
</feature>
<evidence type="ECO:0000256" key="6">
    <source>
        <dbReference type="SAM" id="MobiDB-lite"/>
    </source>
</evidence>
<feature type="transmembrane region" description="Helical" evidence="7">
    <location>
        <begin position="292"/>
        <end position="312"/>
    </location>
</feature>
<organism evidence="9 10">
    <name type="scientific">Gomphillus americanus</name>
    <dbReference type="NCBI Taxonomy" id="1940652"/>
    <lineage>
        <taxon>Eukaryota</taxon>
        <taxon>Fungi</taxon>
        <taxon>Dikarya</taxon>
        <taxon>Ascomycota</taxon>
        <taxon>Pezizomycotina</taxon>
        <taxon>Lecanoromycetes</taxon>
        <taxon>OSLEUM clade</taxon>
        <taxon>Ostropomycetidae</taxon>
        <taxon>Ostropales</taxon>
        <taxon>Graphidaceae</taxon>
        <taxon>Gomphilloideae</taxon>
        <taxon>Gomphillus</taxon>
    </lineage>
</organism>
<comment type="caution">
    <text evidence="9">The sequence shown here is derived from an EMBL/GenBank/DDBJ whole genome shotgun (WGS) entry which is preliminary data.</text>
</comment>
<comment type="similarity">
    <text evidence="2">Belongs to the major facilitator superfamily. Monocarboxylate porter (TC 2.A.1.13) family.</text>
</comment>
<dbReference type="PANTHER" id="PTHR11360">
    <property type="entry name" value="MONOCARBOXYLATE TRANSPORTER"/>
    <property type="match status" value="1"/>
</dbReference>
<dbReference type="InterPro" id="IPR020846">
    <property type="entry name" value="MFS_dom"/>
</dbReference>
<dbReference type="EMBL" id="CAJPDQ010000021">
    <property type="protein sequence ID" value="CAF9924385.1"/>
    <property type="molecule type" value="Genomic_DNA"/>
</dbReference>